<dbReference type="GO" id="GO:0008233">
    <property type="term" value="F:peptidase activity"/>
    <property type="evidence" value="ECO:0007669"/>
    <property type="project" value="UniProtKB-KW"/>
</dbReference>
<dbReference type="PANTHER" id="PTHR42648:SF32">
    <property type="entry name" value="RIBONUCLEASE H-LIKE DOMAIN, GAG-PRE-INTEGRASE DOMAIN PROTEIN-RELATED"/>
    <property type="match status" value="1"/>
</dbReference>
<evidence type="ECO:0000256" key="1">
    <source>
        <dbReference type="ARBA" id="ARBA00022670"/>
    </source>
</evidence>
<organism evidence="4">
    <name type="scientific">Tanacetum cinerariifolium</name>
    <name type="common">Dalmatian daisy</name>
    <name type="synonym">Chrysanthemum cinerariifolium</name>
    <dbReference type="NCBI Taxonomy" id="118510"/>
    <lineage>
        <taxon>Eukaryota</taxon>
        <taxon>Viridiplantae</taxon>
        <taxon>Streptophyta</taxon>
        <taxon>Embryophyta</taxon>
        <taxon>Tracheophyta</taxon>
        <taxon>Spermatophyta</taxon>
        <taxon>Magnoliopsida</taxon>
        <taxon>eudicotyledons</taxon>
        <taxon>Gunneridae</taxon>
        <taxon>Pentapetalae</taxon>
        <taxon>asterids</taxon>
        <taxon>campanulids</taxon>
        <taxon>Asterales</taxon>
        <taxon>Asteraceae</taxon>
        <taxon>Asteroideae</taxon>
        <taxon>Anthemideae</taxon>
        <taxon>Anthemidinae</taxon>
        <taxon>Tanacetum</taxon>
    </lineage>
</organism>
<keyword evidence="1" id="KW-0378">Hydrolase</keyword>
<feature type="compositionally biased region" description="Basic and acidic residues" evidence="2">
    <location>
        <begin position="156"/>
        <end position="167"/>
    </location>
</feature>
<name>A0A6L2N3H3_TANCI</name>
<dbReference type="InterPro" id="IPR012337">
    <property type="entry name" value="RNaseH-like_sf"/>
</dbReference>
<evidence type="ECO:0000313" key="4">
    <source>
        <dbReference type="EMBL" id="GEU80728.1"/>
    </source>
</evidence>
<dbReference type="InterPro" id="IPR001584">
    <property type="entry name" value="Integrase_cat-core"/>
</dbReference>
<comment type="caution">
    <text evidence="4">The sequence shown here is derived from an EMBL/GenBank/DDBJ whole genome shotgun (WGS) entry which is preliminary data.</text>
</comment>
<dbReference type="GO" id="GO:0003676">
    <property type="term" value="F:nucleic acid binding"/>
    <property type="evidence" value="ECO:0007669"/>
    <property type="project" value="InterPro"/>
</dbReference>
<dbReference type="EMBL" id="BKCJ010008133">
    <property type="protein sequence ID" value="GEU80728.1"/>
    <property type="molecule type" value="Genomic_DNA"/>
</dbReference>
<dbReference type="SUPFAM" id="SSF53098">
    <property type="entry name" value="Ribonuclease H-like"/>
    <property type="match status" value="1"/>
</dbReference>
<feature type="compositionally biased region" description="Basic and acidic residues" evidence="2">
    <location>
        <begin position="355"/>
        <end position="365"/>
    </location>
</feature>
<feature type="region of interest" description="Disordered" evidence="2">
    <location>
        <begin position="151"/>
        <end position="172"/>
    </location>
</feature>
<feature type="compositionally biased region" description="Basic and acidic residues" evidence="2">
    <location>
        <begin position="827"/>
        <end position="843"/>
    </location>
</feature>
<feature type="region of interest" description="Disordered" evidence="2">
    <location>
        <begin position="355"/>
        <end position="385"/>
    </location>
</feature>
<dbReference type="GO" id="GO:0015074">
    <property type="term" value="P:DNA integration"/>
    <property type="evidence" value="ECO:0007669"/>
    <property type="project" value="InterPro"/>
</dbReference>
<dbReference type="Pfam" id="PF00665">
    <property type="entry name" value="rve"/>
    <property type="match status" value="1"/>
</dbReference>
<dbReference type="PROSITE" id="PS50994">
    <property type="entry name" value="INTEGRASE"/>
    <property type="match status" value="1"/>
</dbReference>
<gene>
    <name evidence="4" type="ORF">Tci_052706</name>
</gene>
<feature type="domain" description="Integrase catalytic" evidence="3">
    <location>
        <begin position="604"/>
        <end position="772"/>
    </location>
</feature>
<reference evidence="4" key="1">
    <citation type="journal article" date="2019" name="Sci. Rep.">
        <title>Draft genome of Tanacetum cinerariifolium, the natural source of mosquito coil.</title>
        <authorList>
            <person name="Yamashiro T."/>
            <person name="Shiraishi A."/>
            <person name="Satake H."/>
            <person name="Nakayama K."/>
        </authorList>
    </citation>
    <scope>NUCLEOTIDE SEQUENCE</scope>
</reference>
<dbReference type="AlphaFoldDB" id="A0A6L2N3H3"/>
<evidence type="ECO:0000259" key="3">
    <source>
        <dbReference type="PROSITE" id="PS50994"/>
    </source>
</evidence>
<keyword evidence="1" id="KW-0645">Protease</keyword>
<accession>A0A6L2N3H3</accession>
<protein>
    <recommendedName>
        <fullName evidence="3">Integrase catalytic domain-containing protein</fullName>
    </recommendedName>
</protein>
<proteinExistence type="predicted"/>
<dbReference type="InterPro" id="IPR054722">
    <property type="entry name" value="PolX-like_BBD"/>
</dbReference>
<dbReference type="PANTHER" id="PTHR42648">
    <property type="entry name" value="TRANSPOSASE, PUTATIVE-RELATED"/>
    <property type="match status" value="1"/>
</dbReference>
<feature type="non-terminal residue" evidence="4">
    <location>
        <position position="882"/>
    </location>
</feature>
<dbReference type="InterPro" id="IPR036397">
    <property type="entry name" value="RNaseH_sf"/>
</dbReference>
<dbReference type="GO" id="GO:0006508">
    <property type="term" value="P:proteolysis"/>
    <property type="evidence" value="ECO:0007669"/>
    <property type="project" value="UniProtKB-KW"/>
</dbReference>
<feature type="region of interest" description="Disordered" evidence="2">
    <location>
        <begin position="814"/>
        <end position="857"/>
    </location>
</feature>
<sequence length="882" mass="99284">MPSPLWKLLRRGLEAIKKQRKEQSCLEEQSLDDLFNNLKIYEAEVKGSSTSSHNAQNIAFVSSQNTYNTNKLVNTVPSVFAASSKATVFTLPNVDSLNDAVIYSFFASQSNSLQLENEDLKQIAANYLEEMDLEWQMVMLTMRARRRGHFARKCRSPKDNRNKEAPRRTVPVEVSTSNALVSHYDAVGGYDWSFQVDEEPTNYALMVYSFFSSSSSSGLDNEVAPCSKACSKAYATLEKLHSNESINSVHTSPMNDRYMICEGYHDVPPPYIGTFMPPKPDFVFNDAPTASESIANVVPVKLNTNKPSKDMSLRPDAPIIKEWSSDSEDEFEIETVPKQKEPSFVLISEHVKTPRESVKKIDHPKQAKNLRTNNQKSKGHKNSWNKKACFGNPQQALNDKGFIDSGYSRHMTGNISFLSDMEEFNRGYVAFGGNSKGGKILVKGKIKTSKLDFDDVYFVKELKFNLFSVSQICDKKNIILFTATECVVLSSNYKLPDENHVLLRVPRENNMYNVDLKNFGNPQQALNDKGFIDSGYSRHMTGNISFLSDMEEFNRGYVAFGGNSKGGNLVRGLPSKVFTNDNSCVACKKGKQHRASCKFKTISSVDQPLFRLHMDLFGPTFVKILSKKSYCLVITDDYSRFSWVFFLASKDETPSVLKTFIIGLENLLSLKVKIIRCDNRTEIKNSDLNQFCRVKGIKREFSMPRTPQQNGIAERKNRTLIEAARTLLADSILPISFWAEAVNTACYVQNRSMNYQSVVTGNQPNNHAGIQENFDAGKVRKETVSAQQYVLLPLWSTGSQDPQNTDDAAFDVKENKKDVHVSQSGSDKPKKHDDNAKRDDRGKNPSNFPDDPDMPALEDIVYSDVDEDVGPKVDFSNLETNI</sequence>
<dbReference type="Gene3D" id="3.30.420.10">
    <property type="entry name" value="Ribonuclease H-like superfamily/Ribonuclease H"/>
    <property type="match status" value="1"/>
</dbReference>
<dbReference type="Pfam" id="PF22936">
    <property type="entry name" value="Pol_BBD"/>
    <property type="match status" value="1"/>
</dbReference>
<dbReference type="InterPro" id="IPR039537">
    <property type="entry name" value="Retrotran_Ty1/copia-like"/>
</dbReference>
<evidence type="ECO:0000256" key="2">
    <source>
        <dbReference type="SAM" id="MobiDB-lite"/>
    </source>
</evidence>